<name>A0ABT4QJC0_9BACL</name>
<reference evidence="7 8" key="1">
    <citation type="submission" date="2022-12" db="EMBL/GenBank/DDBJ databases">
        <title>Draft genome sequence of Paenibacillus sp. dW9.</title>
        <authorList>
            <person name="Choi E.-W."/>
            <person name="Kim D.-U."/>
        </authorList>
    </citation>
    <scope>NUCLEOTIDE SEQUENCE [LARGE SCALE GENOMIC DNA]</scope>
    <source>
        <strain evidence="8">dW9</strain>
    </source>
</reference>
<keyword evidence="3" id="KW-0378">Hydrolase</keyword>
<evidence type="ECO:0000256" key="1">
    <source>
        <dbReference type="ARBA" id="ARBA00008779"/>
    </source>
</evidence>
<evidence type="ECO:0000259" key="6">
    <source>
        <dbReference type="Pfam" id="PF00884"/>
    </source>
</evidence>
<feature type="compositionally biased region" description="Basic and acidic residues" evidence="5">
    <location>
        <begin position="471"/>
        <end position="483"/>
    </location>
</feature>
<keyword evidence="4" id="KW-0106">Calcium</keyword>
<dbReference type="InterPro" id="IPR050738">
    <property type="entry name" value="Sulfatase"/>
</dbReference>
<comment type="caution">
    <text evidence="7">The sequence shown here is derived from an EMBL/GenBank/DDBJ whole genome shotgun (WGS) entry which is preliminary data.</text>
</comment>
<dbReference type="PROSITE" id="PS00523">
    <property type="entry name" value="SULFATASE_1"/>
    <property type="match status" value="1"/>
</dbReference>
<feature type="domain" description="Sulfatase N-terminal" evidence="6">
    <location>
        <begin position="7"/>
        <end position="350"/>
    </location>
</feature>
<dbReference type="RefSeq" id="WP_269885517.1">
    <property type="nucleotide sequence ID" value="NZ_JAQAGZ010000030.1"/>
</dbReference>
<comment type="similarity">
    <text evidence="1">Belongs to the sulfatase family.</text>
</comment>
<sequence>MTIANRPNIVYILADDMGYGDISYLNEQSKLNTQYLDRMAREGMAFTDAHSSSAVCTPSRYSILTGRYNWRSTLKRSVLFGYDAPLIERGRMTVASMLKEAGYRTACIGKWHLGLDWARNGENKEDVDFTQPVGGGPTEYGFDYFFGISASLDMAPYVYIENDRVTALPDKVTENRDSMMMWRSGPTAPDFKHEQVLQTLTQKVLNTLKAYREEPFYIYFPLTAPHTPILPSYEFKGKSGTNIYGDFVLMCDDVVGQINAKLEDLGLSDNTIVIFTSDNGCSPKANYPELAQHGHNPSYIFRGTKADIFEGGHRIPLIIKWPARIPAGAVCDETVCLVDFMRTAAELVGYKLPDSAGEDSVSNLPLWLGEPPAAPLREAVVHHSIDGSFSIRQGNWKLELCPGSGGWSDPVPGKEEADLPPTQLYDLELDIGERRNVWDQHPEVVERLRSLLISYIENGRSTPGATQSNADKADWPQLEKVRG</sequence>
<dbReference type="InterPro" id="IPR017850">
    <property type="entry name" value="Alkaline_phosphatase_core_sf"/>
</dbReference>
<evidence type="ECO:0000313" key="7">
    <source>
        <dbReference type="EMBL" id="MCZ8516983.1"/>
    </source>
</evidence>
<protein>
    <submittedName>
        <fullName evidence="7">Arylsulfatase</fullName>
    </submittedName>
</protein>
<keyword evidence="2" id="KW-0479">Metal-binding</keyword>
<feature type="compositionally biased region" description="Polar residues" evidence="5">
    <location>
        <begin position="459"/>
        <end position="470"/>
    </location>
</feature>
<dbReference type="SUPFAM" id="SSF53649">
    <property type="entry name" value="Alkaline phosphatase-like"/>
    <property type="match status" value="1"/>
</dbReference>
<dbReference type="PANTHER" id="PTHR42693:SF53">
    <property type="entry name" value="ENDO-4-O-SULFATASE"/>
    <property type="match status" value="1"/>
</dbReference>
<proteinExistence type="inferred from homology"/>
<dbReference type="PANTHER" id="PTHR42693">
    <property type="entry name" value="ARYLSULFATASE FAMILY MEMBER"/>
    <property type="match status" value="1"/>
</dbReference>
<dbReference type="InterPro" id="IPR024607">
    <property type="entry name" value="Sulfatase_CS"/>
</dbReference>
<dbReference type="Gene3D" id="3.40.720.10">
    <property type="entry name" value="Alkaline Phosphatase, subunit A"/>
    <property type="match status" value="1"/>
</dbReference>
<accession>A0ABT4QJC0</accession>
<organism evidence="7 8">
    <name type="scientific">Paenibacillus gyeongsangnamensis</name>
    <dbReference type="NCBI Taxonomy" id="3388067"/>
    <lineage>
        <taxon>Bacteria</taxon>
        <taxon>Bacillati</taxon>
        <taxon>Bacillota</taxon>
        <taxon>Bacilli</taxon>
        <taxon>Bacillales</taxon>
        <taxon>Paenibacillaceae</taxon>
        <taxon>Paenibacillus</taxon>
    </lineage>
</organism>
<evidence type="ECO:0000256" key="4">
    <source>
        <dbReference type="ARBA" id="ARBA00022837"/>
    </source>
</evidence>
<evidence type="ECO:0000313" key="8">
    <source>
        <dbReference type="Proteomes" id="UP001527882"/>
    </source>
</evidence>
<keyword evidence="8" id="KW-1185">Reference proteome</keyword>
<dbReference type="PROSITE" id="PS00149">
    <property type="entry name" value="SULFATASE_2"/>
    <property type="match status" value="1"/>
</dbReference>
<dbReference type="Pfam" id="PF00884">
    <property type="entry name" value="Sulfatase"/>
    <property type="match status" value="1"/>
</dbReference>
<evidence type="ECO:0000256" key="2">
    <source>
        <dbReference type="ARBA" id="ARBA00022723"/>
    </source>
</evidence>
<evidence type="ECO:0000256" key="3">
    <source>
        <dbReference type="ARBA" id="ARBA00022801"/>
    </source>
</evidence>
<dbReference type="InterPro" id="IPR000917">
    <property type="entry name" value="Sulfatase_N"/>
</dbReference>
<feature type="region of interest" description="Disordered" evidence="5">
    <location>
        <begin position="459"/>
        <end position="483"/>
    </location>
</feature>
<dbReference type="Gene3D" id="3.30.1120.10">
    <property type="match status" value="1"/>
</dbReference>
<dbReference type="EMBL" id="JAQAGZ010000030">
    <property type="protein sequence ID" value="MCZ8516983.1"/>
    <property type="molecule type" value="Genomic_DNA"/>
</dbReference>
<dbReference type="Proteomes" id="UP001527882">
    <property type="component" value="Unassembled WGS sequence"/>
</dbReference>
<evidence type="ECO:0000256" key="5">
    <source>
        <dbReference type="SAM" id="MobiDB-lite"/>
    </source>
</evidence>
<gene>
    <name evidence="7" type="ORF">O9H85_32435</name>
</gene>
<dbReference type="CDD" id="cd16143">
    <property type="entry name" value="ARS_like"/>
    <property type="match status" value="1"/>
</dbReference>